<reference evidence="2" key="1">
    <citation type="submission" date="2012-12" db="EMBL/GenBank/DDBJ databases">
        <title>Identification and characterization of a phenylalanine ammonia-lyase gene family in Isatis indigotica Fort.</title>
        <authorList>
            <person name="Liu Q."/>
            <person name="Chen J."/>
            <person name="Zhou X."/>
            <person name="Di P."/>
            <person name="Xiao Y."/>
            <person name="Xuan H."/>
            <person name="Zhang L."/>
            <person name="Chen W."/>
        </authorList>
    </citation>
    <scope>NUCLEOTIDE SEQUENCE</scope>
    <source>
        <tissue evidence="2">Salivary gland</tissue>
    </source>
</reference>
<evidence type="ECO:0000256" key="1">
    <source>
        <dbReference type="SAM" id="SignalP"/>
    </source>
</evidence>
<dbReference type="EMBL" id="GADI01004506">
    <property type="protein sequence ID" value="JAA69302.1"/>
    <property type="molecule type" value="mRNA"/>
</dbReference>
<dbReference type="AlphaFoldDB" id="A0A0K8RDR1"/>
<sequence>MRFSCILGLLAMCLIAQAAQPNCTRTWPALSQCHFKCQHGSWGLRSFPGFTLEDKPDGTPCRRVFGLLRGVCKNGRCVKRTANMTGPGLPE</sequence>
<protein>
    <submittedName>
        <fullName evidence="2">Putative salivary kunitz domain protein</fullName>
    </submittedName>
</protein>
<name>A0A0K8RDR1_IXORI</name>
<accession>A0A0K8RDR1</accession>
<proteinExistence type="evidence at transcript level"/>
<feature type="signal peptide" evidence="1">
    <location>
        <begin position="1"/>
        <end position="18"/>
    </location>
</feature>
<evidence type="ECO:0000313" key="2">
    <source>
        <dbReference type="EMBL" id="JAA69302.1"/>
    </source>
</evidence>
<organism evidence="2">
    <name type="scientific">Ixodes ricinus</name>
    <name type="common">Common tick</name>
    <name type="synonym">Acarus ricinus</name>
    <dbReference type="NCBI Taxonomy" id="34613"/>
    <lineage>
        <taxon>Eukaryota</taxon>
        <taxon>Metazoa</taxon>
        <taxon>Ecdysozoa</taxon>
        <taxon>Arthropoda</taxon>
        <taxon>Chelicerata</taxon>
        <taxon>Arachnida</taxon>
        <taxon>Acari</taxon>
        <taxon>Parasitiformes</taxon>
        <taxon>Ixodida</taxon>
        <taxon>Ixodoidea</taxon>
        <taxon>Ixodidae</taxon>
        <taxon>Ixodinae</taxon>
        <taxon>Ixodes</taxon>
    </lineage>
</organism>
<keyword evidence="1" id="KW-0732">Signal</keyword>
<feature type="chain" id="PRO_5005517628" evidence="1">
    <location>
        <begin position="19"/>
        <end position="91"/>
    </location>
</feature>